<evidence type="ECO:0000313" key="5">
    <source>
        <dbReference type="Proteomes" id="UP000242715"/>
    </source>
</evidence>
<comment type="similarity">
    <text evidence="1 2">Belongs to the RNase T2 family.</text>
</comment>
<evidence type="ECO:0000256" key="2">
    <source>
        <dbReference type="RuleBase" id="RU004328"/>
    </source>
</evidence>
<protein>
    <submittedName>
        <fullName evidence="4">Uncharacterized protein</fullName>
    </submittedName>
</protein>
<dbReference type="PANTHER" id="PTHR11240">
    <property type="entry name" value="RIBONUCLEASE T2"/>
    <property type="match status" value="1"/>
</dbReference>
<dbReference type="Gene3D" id="3.90.730.10">
    <property type="entry name" value="Ribonuclease T2-like"/>
    <property type="match status" value="1"/>
</dbReference>
<gene>
    <name evidence="4" type="ORF">TSUD_156730</name>
</gene>
<proteinExistence type="inferred from homology"/>
<dbReference type="Proteomes" id="UP000242715">
    <property type="component" value="Unassembled WGS sequence"/>
</dbReference>
<evidence type="ECO:0000256" key="1">
    <source>
        <dbReference type="ARBA" id="ARBA00007469"/>
    </source>
</evidence>
<dbReference type="GO" id="GO:0033897">
    <property type="term" value="F:ribonuclease T2 activity"/>
    <property type="evidence" value="ECO:0007669"/>
    <property type="project" value="InterPro"/>
</dbReference>
<feature type="chain" id="PRO_5016382041" evidence="3">
    <location>
        <begin position="24"/>
        <end position="175"/>
    </location>
</feature>
<sequence>MAWMKLFVMFLYVTLIFTTNTQAFDAYLVAAQWPPAVCRSSKACQNPIRGHSFTAHGVWPTNTNSNIKPPKPSNPDKFILKDIPNDQKAALDRIWPDLINGNNVKFWEHEWNDHGVSSGLSQVEYFWKCLQLWKIGNLDGRLANAGIVTSNTPILGSNFESQLATQMEGIVPIHL</sequence>
<name>A0A2Z6M871_TRISU</name>
<organism evidence="4 5">
    <name type="scientific">Trifolium subterraneum</name>
    <name type="common">Subterranean clover</name>
    <dbReference type="NCBI Taxonomy" id="3900"/>
    <lineage>
        <taxon>Eukaryota</taxon>
        <taxon>Viridiplantae</taxon>
        <taxon>Streptophyta</taxon>
        <taxon>Embryophyta</taxon>
        <taxon>Tracheophyta</taxon>
        <taxon>Spermatophyta</taxon>
        <taxon>Magnoliopsida</taxon>
        <taxon>eudicotyledons</taxon>
        <taxon>Gunneridae</taxon>
        <taxon>Pentapetalae</taxon>
        <taxon>rosids</taxon>
        <taxon>fabids</taxon>
        <taxon>Fabales</taxon>
        <taxon>Fabaceae</taxon>
        <taxon>Papilionoideae</taxon>
        <taxon>50 kb inversion clade</taxon>
        <taxon>NPAAA clade</taxon>
        <taxon>Hologalegina</taxon>
        <taxon>IRL clade</taxon>
        <taxon>Trifolieae</taxon>
        <taxon>Trifolium</taxon>
    </lineage>
</organism>
<keyword evidence="5" id="KW-1185">Reference proteome</keyword>
<feature type="signal peptide" evidence="3">
    <location>
        <begin position="1"/>
        <end position="23"/>
    </location>
</feature>
<dbReference type="Pfam" id="PF00445">
    <property type="entry name" value="Ribonuclease_T2"/>
    <property type="match status" value="1"/>
</dbReference>
<accession>A0A2Z6M871</accession>
<dbReference type="InterPro" id="IPR001568">
    <property type="entry name" value="RNase_T2-like"/>
</dbReference>
<dbReference type="EMBL" id="DF973374">
    <property type="protein sequence ID" value="GAU28516.1"/>
    <property type="molecule type" value="Genomic_DNA"/>
</dbReference>
<dbReference type="InterPro" id="IPR036430">
    <property type="entry name" value="RNase_T2-like_sf"/>
</dbReference>
<dbReference type="OrthoDB" id="1436437at2759"/>
<dbReference type="PANTHER" id="PTHR11240:SF22">
    <property type="entry name" value="RIBONUCLEASE T2"/>
    <property type="match status" value="1"/>
</dbReference>
<dbReference type="AlphaFoldDB" id="A0A2Z6M871"/>
<reference evidence="5" key="1">
    <citation type="journal article" date="2017" name="Front. Plant Sci.">
        <title>Climate Clever Clovers: New Paradigm to Reduce the Environmental Footprint of Ruminants by Breeding Low Methanogenic Forages Utilizing Haplotype Variation.</title>
        <authorList>
            <person name="Kaur P."/>
            <person name="Appels R."/>
            <person name="Bayer P.E."/>
            <person name="Keeble-Gagnere G."/>
            <person name="Wang J."/>
            <person name="Hirakawa H."/>
            <person name="Shirasawa K."/>
            <person name="Vercoe P."/>
            <person name="Stefanova K."/>
            <person name="Durmic Z."/>
            <person name="Nichols P."/>
            <person name="Revell C."/>
            <person name="Isobe S.N."/>
            <person name="Edwards D."/>
            <person name="Erskine W."/>
        </authorList>
    </citation>
    <scope>NUCLEOTIDE SEQUENCE [LARGE SCALE GENOMIC DNA]</scope>
    <source>
        <strain evidence="5">cv. Daliak</strain>
    </source>
</reference>
<dbReference type="GO" id="GO:0003723">
    <property type="term" value="F:RNA binding"/>
    <property type="evidence" value="ECO:0007669"/>
    <property type="project" value="InterPro"/>
</dbReference>
<keyword evidence="3" id="KW-0732">Signal</keyword>
<evidence type="ECO:0000256" key="3">
    <source>
        <dbReference type="SAM" id="SignalP"/>
    </source>
</evidence>
<dbReference type="SUPFAM" id="SSF55895">
    <property type="entry name" value="Ribonuclease Rh-like"/>
    <property type="match status" value="1"/>
</dbReference>
<evidence type="ECO:0000313" key="4">
    <source>
        <dbReference type="EMBL" id="GAU28516.1"/>
    </source>
</evidence>